<organism evidence="2 3">
    <name type="scientific">Methylobacterium bullatum</name>
    <dbReference type="NCBI Taxonomy" id="570505"/>
    <lineage>
        <taxon>Bacteria</taxon>
        <taxon>Pseudomonadati</taxon>
        <taxon>Pseudomonadota</taxon>
        <taxon>Alphaproteobacteria</taxon>
        <taxon>Hyphomicrobiales</taxon>
        <taxon>Methylobacteriaceae</taxon>
        <taxon>Methylobacterium</taxon>
    </lineage>
</organism>
<dbReference type="Proteomes" id="UP001055307">
    <property type="component" value="Unassembled WGS sequence"/>
</dbReference>
<protein>
    <submittedName>
        <fullName evidence="2">Uncharacterized protein</fullName>
    </submittedName>
</protein>
<reference evidence="2" key="1">
    <citation type="journal article" date="2016" name="Front. Microbiol.">
        <title>Genome Sequence of the Piezophilic, Mesophilic Sulfate-Reducing Bacterium Desulfovibrio indicus J2T.</title>
        <authorList>
            <person name="Cao J."/>
            <person name="Maignien L."/>
            <person name="Shao Z."/>
            <person name="Alain K."/>
            <person name="Jebbar M."/>
        </authorList>
    </citation>
    <scope>NUCLEOTIDE SEQUENCE</scope>
    <source>
        <strain evidence="2">DSM 21893</strain>
    </source>
</reference>
<dbReference type="AlphaFoldDB" id="A0AAV4Z820"/>
<keyword evidence="3" id="KW-1185">Reference proteome</keyword>
<evidence type="ECO:0000313" key="2">
    <source>
        <dbReference type="EMBL" id="GJD40096.1"/>
    </source>
</evidence>
<comment type="caution">
    <text evidence="2">The sequence shown here is derived from an EMBL/GenBank/DDBJ whole genome shotgun (WGS) entry which is preliminary data.</text>
</comment>
<name>A0AAV4Z820_9HYPH</name>
<sequence length="224" mass="22781">MFFNGLAGPWPLPRFGDRQSALPGSGELTGWFPALGGSSAVLVSASSGGNPRSSRPPEHDAKLRCPIRHRMKLSEGPQSDGCKTASVEPFSASCWRAVSYWPLSEGPPDVPPVPGGLLVSVPPMFTSGVLPGTEAGLGLPGMASAGRLLVPLARGTRPGSIDGVITPVLPAPPVGASCSAKAGAATITASVAERASFVRVMCPSVRLKSISNGRQSGRFGAASA</sequence>
<evidence type="ECO:0000313" key="3">
    <source>
        <dbReference type="Proteomes" id="UP001055307"/>
    </source>
</evidence>
<proteinExistence type="predicted"/>
<dbReference type="EMBL" id="BPQF01000012">
    <property type="protein sequence ID" value="GJD40096.1"/>
    <property type="molecule type" value="Genomic_DNA"/>
</dbReference>
<feature type="region of interest" description="Disordered" evidence="1">
    <location>
        <begin position="43"/>
        <end position="62"/>
    </location>
</feature>
<accession>A0AAV4Z820</accession>
<feature type="compositionally biased region" description="Low complexity" evidence="1">
    <location>
        <begin position="43"/>
        <end position="53"/>
    </location>
</feature>
<evidence type="ECO:0000256" key="1">
    <source>
        <dbReference type="SAM" id="MobiDB-lite"/>
    </source>
</evidence>
<gene>
    <name evidence="2" type="ORF">OICFNHDK_2561</name>
</gene>
<reference evidence="2" key="2">
    <citation type="submission" date="2021-08" db="EMBL/GenBank/DDBJ databases">
        <authorList>
            <person name="Tani A."/>
            <person name="Ola A."/>
            <person name="Ogura Y."/>
            <person name="Katsura K."/>
            <person name="Hayashi T."/>
        </authorList>
    </citation>
    <scope>NUCLEOTIDE SEQUENCE</scope>
    <source>
        <strain evidence="2">DSM 21893</strain>
    </source>
</reference>